<organism evidence="5 6">
    <name type="scientific">Lactarius akahatsu</name>
    <dbReference type="NCBI Taxonomy" id="416441"/>
    <lineage>
        <taxon>Eukaryota</taxon>
        <taxon>Fungi</taxon>
        <taxon>Dikarya</taxon>
        <taxon>Basidiomycota</taxon>
        <taxon>Agaricomycotina</taxon>
        <taxon>Agaricomycetes</taxon>
        <taxon>Russulales</taxon>
        <taxon>Russulaceae</taxon>
        <taxon>Lactarius</taxon>
    </lineage>
</organism>
<dbReference type="AlphaFoldDB" id="A0AAD4LR25"/>
<evidence type="ECO:0000313" key="6">
    <source>
        <dbReference type="Proteomes" id="UP001201163"/>
    </source>
</evidence>
<dbReference type="Gene3D" id="1.20.1250.20">
    <property type="entry name" value="MFS general substrate transporter like domains"/>
    <property type="match status" value="2"/>
</dbReference>
<sequence length="431" mass="45300">MYGASIPSRTHPGAQSEKCDSAAYDSAPRIHSPKNYPDGGPRAWLVVLGASCATFSTAGYANSWGVFQDYYESVLPKGTSPSNIAWIGSIQFSLMFLLALIAGRLFDLGYLRGILIPSSINLVACTILVAECNEYWQFLLCQGFGIGISGGLIFGPVMSVIAHWFKKRRSTALGIVASASPIGGTIFPIVFRNLLATVGFKWTMRIIALIVFLAMGITNLTTRRRLPPTTLSGGLFNVKQFKSPAFMVYTASGFVAFLGLYTVLTFIDASAPSQGVPESFSSYLVSIANAGNAVGRLASGFLADQFGAINVMIPASLVAGVLTFIWPYTRGTAALVTLAVTYGATSGASAALLPAPMMALGEGANVGHRTGMYFTIISLGALAGPPISGAINHITGAYTDVGIFAGCSVMVAVFLLVLSRYLVLGGWSGKA</sequence>
<keyword evidence="6" id="KW-1185">Reference proteome</keyword>
<feature type="transmembrane region" description="Helical" evidence="3">
    <location>
        <begin position="172"/>
        <end position="190"/>
    </location>
</feature>
<feature type="transmembrane region" description="Helical" evidence="3">
    <location>
        <begin position="403"/>
        <end position="423"/>
    </location>
</feature>
<dbReference type="EMBL" id="JAKELL010000001">
    <property type="protein sequence ID" value="KAH9001028.1"/>
    <property type="molecule type" value="Genomic_DNA"/>
</dbReference>
<feature type="transmembrane region" description="Helical" evidence="3">
    <location>
        <begin position="110"/>
        <end position="130"/>
    </location>
</feature>
<feature type="transmembrane region" description="Helical" evidence="3">
    <location>
        <begin position="333"/>
        <end position="352"/>
    </location>
</feature>
<feature type="transmembrane region" description="Helical" evidence="3">
    <location>
        <begin position="372"/>
        <end position="391"/>
    </location>
</feature>
<dbReference type="SUPFAM" id="SSF103473">
    <property type="entry name" value="MFS general substrate transporter"/>
    <property type="match status" value="1"/>
</dbReference>
<comment type="subcellular location">
    <subcellularLocation>
        <location evidence="1">Membrane</location>
        <topology evidence="1">Multi-pass membrane protein</topology>
    </subcellularLocation>
</comment>
<reference evidence="5" key="1">
    <citation type="submission" date="2022-01" db="EMBL/GenBank/DDBJ databases">
        <title>Comparative genomics reveals a dynamic genome evolution in the ectomycorrhizal milk-cap (Lactarius) mushrooms.</title>
        <authorList>
            <consortium name="DOE Joint Genome Institute"/>
            <person name="Lebreton A."/>
            <person name="Tang N."/>
            <person name="Kuo A."/>
            <person name="LaButti K."/>
            <person name="Drula E."/>
            <person name="Barry K."/>
            <person name="Clum A."/>
            <person name="Lipzen A."/>
            <person name="Mousain D."/>
            <person name="Ng V."/>
            <person name="Wang R."/>
            <person name="Wang X."/>
            <person name="Dai Y."/>
            <person name="Henrissat B."/>
            <person name="Grigoriev I.V."/>
            <person name="Guerin-Laguette A."/>
            <person name="Yu F."/>
            <person name="Martin F.M."/>
        </authorList>
    </citation>
    <scope>NUCLEOTIDE SEQUENCE</scope>
    <source>
        <strain evidence="5">QP</strain>
    </source>
</reference>
<dbReference type="PANTHER" id="PTHR11360">
    <property type="entry name" value="MONOCARBOXYLATE TRANSPORTER"/>
    <property type="match status" value="1"/>
</dbReference>
<comment type="similarity">
    <text evidence="2">Belongs to the major facilitator superfamily. Monocarboxylate porter (TC 2.A.1.13) family.</text>
</comment>
<protein>
    <submittedName>
        <fullName evidence="5">MFS general substrate transporter</fullName>
    </submittedName>
</protein>
<proteinExistence type="inferred from homology"/>
<feature type="transmembrane region" description="Helical" evidence="3">
    <location>
        <begin position="84"/>
        <end position="103"/>
    </location>
</feature>
<keyword evidence="3" id="KW-0472">Membrane</keyword>
<evidence type="ECO:0000256" key="3">
    <source>
        <dbReference type="SAM" id="Phobius"/>
    </source>
</evidence>
<evidence type="ECO:0000256" key="1">
    <source>
        <dbReference type="ARBA" id="ARBA00004141"/>
    </source>
</evidence>
<dbReference type="GO" id="GO:0022857">
    <property type="term" value="F:transmembrane transporter activity"/>
    <property type="evidence" value="ECO:0007669"/>
    <property type="project" value="InterPro"/>
</dbReference>
<dbReference type="InterPro" id="IPR050327">
    <property type="entry name" value="Proton-linked_MCT"/>
</dbReference>
<keyword evidence="3" id="KW-1133">Transmembrane helix</keyword>
<feature type="transmembrane region" description="Helical" evidence="3">
    <location>
        <begin position="202"/>
        <end position="222"/>
    </location>
</feature>
<feature type="transmembrane region" description="Helical" evidence="3">
    <location>
        <begin position="136"/>
        <end position="165"/>
    </location>
</feature>
<comment type="caution">
    <text evidence="5">The sequence shown here is derived from an EMBL/GenBank/DDBJ whole genome shotgun (WGS) entry which is preliminary data.</text>
</comment>
<dbReference type="InterPro" id="IPR011701">
    <property type="entry name" value="MFS"/>
</dbReference>
<gene>
    <name evidence="5" type="ORF">EDB92DRAFT_1787901</name>
</gene>
<feature type="transmembrane region" description="Helical" evidence="3">
    <location>
        <begin position="243"/>
        <end position="267"/>
    </location>
</feature>
<dbReference type="InterPro" id="IPR036259">
    <property type="entry name" value="MFS_trans_sf"/>
</dbReference>
<dbReference type="Pfam" id="PF07690">
    <property type="entry name" value="MFS_1"/>
    <property type="match status" value="1"/>
</dbReference>
<accession>A0AAD4LR25</accession>
<dbReference type="PANTHER" id="PTHR11360:SF234">
    <property type="entry name" value="MFS-TYPE TRANSPORTER DBAD-RELATED"/>
    <property type="match status" value="1"/>
</dbReference>
<keyword evidence="3" id="KW-0812">Transmembrane</keyword>
<dbReference type="Proteomes" id="UP001201163">
    <property type="component" value="Unassembled WGS sequence"/>
</dbReference>
<feature type="transmembrane region" description="Helical" evidence="3">
    <location>
        <begin position="43"/>
        <end position="64"/>
    </location>
</feature>
<name>A0AAD4LR25_9AGAM</name>
<dbReference type="GO" id="GO:0016020">
    <property type="term" value="C:membrane"/>
    <property type="evidence" value="ECO:0007669"/>
    <property type="project" value="UniProtKB-SubCell"/>
</dbReference>
<evidence type="ECO:0000313" key="5">
    <source>
        <dbReference type="EMBL" id="KAH9001028.1"/>
    </source>
</evidence>
<dbReference type="PROSITE" id="PS50850">
    <property type="entry name" value="MFS"/>
    <property type="match status" value="1"/>
</dbReference>
<evidence type="ECO:0000256" key="2">
    <source>
        <dbReference type="ARBA" id="ARBA00006727"/>
    </source>
</evidence>
<evidence type="ECO:0000259" key="4">
    <source>
        <dbReference type="PROSITE" id="PS50850"/>
    </source>
</evidence>
<feature type="transmembrane region" description="Helical" evidence="3">
    <location>
        <begin position="306"/>
        <end position="326"/>
    </location>
</feature>
<feature type="domain" description="Major facilitator superfamily (MFS) profile" evidence="4">
    <location>
        <begin position="245"/>
        <end position="431"/>
    </location>
</feature>
<dbReference type="InterPro" id="IPR020846">
    <property type="entry name" value="MFS_dom"/>
</dbReference>